<dbReference type="GO" id="GO:0061799">
    <property type="term" value="F:cyclic pyranopterin monophosphate synthase activity"/>
    <property type="evidence" value="ECO:0007669"/>
    <property type="project" value="TreeGrafter"/>
</dbReference>
<feature type="binding site" evidence="12">
    <location>
        <position position="27"/>
    </location>
    <ligand>
        <name>[4Fe-4S] cluster</name>
        <dbReference type="ChEBI" id="CHEBI:49883"/>
        <label>1</label>
        <note>4Fe-4S-S-AdoMet</note>
    </ligand>
</feature>
<dbReference type="CDD" id="cd21117">
    <property type="entry name" value="Twitch_MoaA"/>
    <property type="match status" value="1"/>
</dbReference>
<comment type="caution">
    <text evidence="14">The sequence shown here is derived from an EMBL/GenBank/DDBJ whole genome shotgun (WGS) entry which is preliminary data.</text>
</comment>
<dbReference type="GO" id="GO:0006777">
    <property type="term" value="P:Mo-molybdopterin cofactor biosynthetic process"/>
    <property type="evidence" value="ECO:0007669"/>
    <property type="project" value="UniProtKB-UniRule"/>
</dbReference>
<protein>
    <recommendedName>
        <fullName evidence="1 12">GTP 3',8-cyclase</fullName>
        <ecNumber evidence="1 12">4.1.99.22</ecNumber>
    </recommendedName>
    <alternativeName>
        <fullName evidence="12">Molybdenum cofactor biosynthesis protein A</fullName>
    </alternativeName>
</protein>
<dbReference type="GO" id="GO:0061798">
    <property type="term" value="F:GTP 3',8'-cyclase activity"/>
    <property type="evidence" value="ECO:0007669"/>
    <property type="project" value="UniProtKB-UniRule"/>
</dbReference>
<feature type="binding site" evidence="12">
    <location>
        <position position="118"/>
    </location>
    <ligand>
        <name>S-adenosyl-L-methionine</name>
        <dbReference type="ChEBI" id="CHEBI:59789"/>
    </ligand>
</feature>
<dbReference type="InterPro" id="IPR040064">
    <property type="entry name" value="MoaA-like"/>
</dbReference>
<keyword evidence="6 12" id="KW-0408">Iron</keyword>
<evidence type="ECO:0000256" key="5">
    <source>
        <dbReference type="ARBA" id="ARBA00022741"/>
    </source>
</evidence>
<comment type="cofactor">
    <cofactor evidence="12">
        <name>[4Fe-4S] cluster</name>
        <dbReference type="ChEBI" id="CHEBI:49883"/>
    </cofactor>
    <text evidence="12">Binds 2 [4Fe-4S] clusters. Binds 1 [4Fe-4S] cluster coordinated with 3 cysteines and an exchangeable S-adenosyl-L-methionine and 1 [4Fe-4S] cluster coordinated with 3 cysteines and the GTP-derived substrate.</text>
</comment>
<dbReference type="InterPro" id="IPR013785">
    <property type="entry name" value="Aldolase_TIM"/>
</dbReference>
<dbReference type="UniPathway" id="UPA00344"/>
<proteinExistence type="inferred from homology"/>
<dbReference type="GO" id="GO:0051539">
    <property type="term" value="F:4 iron, 4 sulfur cluster binding"/>
    <property type="evidence" value="ECO:0007669"/>
    <property type="project" value="UniProtKB-UniRule"/>
</dbReference>
<comment type="similarity">
    <text evidence="12">Belongs to the radical SAM superfamily. MoaA family.</text>
</comment>
<dbReference type="SMART" id="SM00729">
    <property type="entry name" value="Elp3"/>
    <property type="match status" value="1"/>
</dbReference>
<feature type="binding site" evidence="12">
    <location>
        <position position="24"/>
    </location>
    <ligand>
        <name>[4Fe-4S] cluster</name>
        <dbReference type="ChEBI" id="CHEBI:49883"/>
        <label>1</label>
        <note>4Fe-4S-S-AdoMet</note>
    </ligand>
</feature>
<gene>
    <name evidence="12 14" type="primary">moaA</name>
    <name evidence="14" type="ORF">C2L71_02320</name>
</gene>
<organism evidence="14 15">
    <name type="scientific">Enteroscipio rubneri</name>
    <dbReference type="NCBI Taxonomy" id="2070686"/>
    <lineage>
        <taxon>Bacteria</taxon>
        <taxon>Bacillati</taxon>
        <taxon>Actinomycetota</taxon>
        <taxon>Coriobacteriia</taxon>
        <taxon>Eggerthellales</taxon>
        <taxon>Eggerthellaceae</taxon>
        <taxon>Enteroscipio</taxon>
    </lineage>
</organism>
<dbReference type="NCBIfam" id="NF001199">
    <property type="entry name" value="PRK00164.2-1"/>
    <property type="match status" value="1"/>
</dbReference>
<evidence type="ECO:0000256" key="7">
    <source>
        <dbReference type="ARBA" id="ARBA00023014"/>
    </source>
</evidence>
<keyword evidence="9 12" id="KW-0501">Molybdenum cofactor biosynthesis</keyword>
<feature type="binding site" evidence="12">
    <location>
        <position position="282"/>
    </location>
    <ligand>
        <name>[4Fe-4S] cluster</name>
        <dbReference type="ChEBI" id="CHEBI:49883"/>
        <label>2</label>
        <note>4Fe-4S-substrate</note>
    </ligand>
</feature>
<dbReference type="Gene3D" id="3.20.20.70">
    <property type="entry name" value="Aldolase class I"/>
    <property type="match status" value="1"/>
</dbReference>
<feature type="binding site" evidence="12">
    <location>
        <position position="268"/>
    </location>
    <ligand>
        <name>[4Fe-4S] cluster</name>
        <dbReference type="ChEBI" id="CHEBI:49883"/>
        <label>2</label>
        <note>4Fe-4S-substrate</note>
    </ligand>
</feature>
<comment type="catalytic activity">
    <reaction evidence="11 12">
        <text>GTP + AH2 + S-adenosyl-L-methionine = (8S)-3',8-cyclo-7,8-dihydroguanosine 5'-triphosphate + 5'-deoxyadenosine + L-methionine + A + H(+)</text>
        <dbReference type="Rhea" id="RHEA:49576"/>
        <dbReference type="ChEBI" id="CHEBI:13193"/>
        <dbReference type="ChEBI" id="CHEBI:15378"/>
        <dbReference type="ChEBI" id="CHEBI:17319"/>
        <dbReference type="ChEBI" id="CHEBI:17499"/>
        <dbReference type="ChEBI" id="CHEBI:37565"/>
        <dbReference type="ChEBI" id="CHEBI:57844"/>
        <dbReference type="ChEBI" id="CHEBI:59789"/>
        <dbReference type="ChEBI" id="CHEBI:131766"/>
        <dbReference type="EC" id="4.1.99.22"/>
    </reaction>
</comment>
<feature type="binding site" evidence="12">
    <location>
        <position position="63"/>
    </location>
    <ligand>
        <name>GTP</name>
        <dbReference type="ChEBI" id="CHEBI:37565"/>
    </ligand>
</feature>
<keyword evidence="2 12" id="KW-0004">4Fe-4S</keyword>
<dbReference type="PANTHER" id="PTHR22960">
    <property type="entry name" value="MOLYBDOPTERIN COFACTOR SYNTHESIS PROTEIN A"/>
    <property type="match status" value="1"/>
</dbReference>
<evidence type="ECO:0000256" key="3">
    <source>
        <dbReference type="ARBA" id="ARBA00022691"/>
    </source>
</evidence>
<evidence type="ECO:0000256" key="4">
    <source>
        <dbReference type="ARBA" id="ARBA00022723"/>
    </source>
</evidence>
<feature type="binding site" evidence="12">
    <location>
        <position position="20"/>
    </location>
    <ligand>
        <name>[4Fe-4S] cluster</name>
        <dbReference type="ChEBI" id="CHEBI:49883"/>
        <label>1</label>
        <note>4Fe-4S-S-AdoMet</note>
    </ligand>
</feature>
<keyword evidence="4 12" id="KW-0479">Metal-binding</keyword>
<evidence type="ECO:0000256" key="2">
    <source>
        <dbReference type="ARBA" id="ARBA00022485"/>
    </source>
</evidence>
<dbReference type="InterPro" id="IPR050105">
    <property type="entry name" value="MoCo_biosynth_MoaA/MoaC"/>
</dbReference>
<keyword evidence="15" id="KW-1185">Reference proteome</keyword>
<dbReference type="InterPro" id="IPR000385">
    <property type="entry name" value="MoaA_NifB_PqqE_Fe-S-bd_CS"/>
</dbReference>
<feature type="binding site" evidence="12">
    <location>
        <begin position="270"/>
        <end position="272"/>
    </location>
    <ligand>
        <name>GTP</name>
        <dbReference type="ChEBI" id="CHEBI:37565"/>
    </ligand>
</feature>
<comment type="subunit">
    <text evidence="12">Monomer and homodimer.</text>
</comment>
<evidence type="ECO:0000259" key="13">
    <source>
        <dbReference type="PROSITE" id="PS51918"/>
    </source>
</evidence>
<evidence type="ECO:0000256" key="11">
    <source>
        <dbReference type="ARBA" id="ARBA00048697"/>
    </source>
</evidence>
<dbReference type="PANTHER" id="PTHR22960:SF0">
    <property type="entry name" value="MOLYBDENUM COFACTOR BIOSYNTHESIS PROTEIN 1"/>
    <property type="match status" value="1"/>
</dbReference>
<dbReference type="SFLD" id="SFLDG01067">
    <property type="entry name" value="SPASM/twitch_domain_containing"/>
    <property type="match status" value="1"/>
</dbReference>
<feature type="binding site" evidence="12">
    <location>
        <position position="13"/>
    </location>
    <ligand>
        <name>GTP</name>
        <dbReference type="ChEBI" id="CHEBI:37565"/>
    </ligand>
</feature>
<dbReference type="InterPro" id="IPR007197">
    <property type="entry name" value="rSAM"/>
</dbReference>
<dbReference type="SFLD" id="SFLDS00029">
    <property type="entry name" value="Radical_SAM"/>
    <property type="match status" value="1"/>
</dbReference>
<keyword evidence="3 12" id="KW-0949">S-adenosyl-L-methionine</keyword>
<evidence type="ECO:0000313" key="14">
    <source>
        <dbReference type="EMBL" id="PNV68823.1"/>
    </source>
</evidence>
<sequence>MKDTHGRTIDYLRISLTDRCNFRCIYCMPEEGVDQLSHKDILRFGEIVEIARVAAQMGIKRLRLTGGEPLVRKGVEHLVRELKDIPGIESIAMTTNGVLLPRMAESLRRAGLSRVNISLDTLDPDQFKRITRRGELEQTLDGIDAALEAGFDPVKINAVTVRSLDQDYLAFAKLSLDRPLHVRFIEYMPVGESSGTDGCGWGKQDVVPSEELRAIIDERAVEEGLGRLRPAAKHRPSGWGPASYYEFEGAQGTVGFISPLSRHFCSECNRLRLSADGRLRPCLFSDEEYDVKTALATGREEDVRRVIAQAIGAKPDEHHDKIGTERGMSQIGG</sequence>
<dbReference type="InterPro" id="IPR006638">
    <property type="entry name" value="Elp3/MiaA/NifB-like_rSAM"/>
</dbReference>
<keyword evidence="10 12" id="KW-0456">Lyase</keyword>
<evidence type="ECO:0000256" key="1">
    <source>
        <dbReference type="ARBA" id="ARBA00012167"/>
    </source>
</evidence>
<keyword evidence="8 12" id="KW-0342">GTP-binding</keyword>
<reference evidence="15" key="1">
    <citation type="submission" date="2018-01" db="EMBL/GenBank/DDBJ databases">
        <title>Rubneribacter badeniensis gen. nov., sp. nov., and Colonibacter rubneri, gen. nov., sp. nov., WGS of new members of the Eggerthellaceae.</title>
        <authorList>
            <person name="Danylec N."/>
            <person name="Stoll D.A."/>
            <person name="Doetsch A."/>
            <person name="Kulling S.E."/>
            <person name="Huch M."/>
        </authorList>
    </citation>
    <scope>NUCLEOTIDE SEQUENCE [LARGE SCALE GENOMIC DNA]</scope>
    <source>
        <strain evidence="15">ResAG-96</strain>
    </source>
</reference>
<dbReference type="GO" id="GO:0046872">
    <property type="term" value="F:metal ion binding"/>
    <property type="evidence" value="ECO:0007669"/>
    <property type="project" value="UniProtKB-KW"/>
</dbReference>
<dbReference type="InterPro" id="IPR058240">
    <property type="entry name" value="rSAM_sf"/>
</dbReference>
<feature type="binding site" evidence="12">
    <location>
        <position position="188"/>
    </location>
    <ligand>
        <name>S-adenosyl-L-methionine</name>
        <dbReference type="ChEBI" id="CHEBI:59789"/>
    </ligand>
</feature>
<dbReference type="PROSITE" id="PS51918">
    <property type="entry name" value="RADICAL_SAM"/>
    <property type="match status" value="1"/>
</dbReference>
<dbReference type="AlphaFoldDB" id="A0A2K2UEU0"/>
<dbReference type="Proteomes" id="UP000236197">
    <property type="component" value="Unassembled WGS sequence"/>
</dbReference>
<evidence type="ECO:0000313" key="15">
    <source>
        <dbReference type="Proteomes" id="UP000236197"/>
    </source>
</evidence>
<dbReference type="HAMAP" id="MF_01225_B">
    <property type="entry name" value="MoaA_B"/>
    <property type="match status" value="1"/>
</dbReference>
<feature type="domain" description="Radical SAM core" evidence="13">
    <location>
        <begin position="4"/>
        <end position="241"/>
    </location>
</feature>
<comment type="function">
    <text evidence="12">Catalyzes the cyclization of GTP to (8S)-3',8-cyclo-7,8-dihydroguanosine 5'-triphosphate.</text>
</comment>
<dbReference type="GO" id="GO:0005525">
    <property type="term" value="F:GTP binding"/>
    <property type="evidence" value="ECO:0007669"/>
    <property type="project" value="UniProtKB-UniRule"/>
</dbReference>
<dbReference type="InterPro" id="IPR013483">
    <property type="entry name" value="MoaA"/>
</dbReference>
<dbReference type="PROSITE" id="PS01305">
    <property type="entry name" value="MOAA_NIFB_PQQE"/>
    <property type="match status" value="1"/>
</dbReference>
<name>A0A2K2UEU0_9ACTN</name>
<dbReference type="SFLD" id="SFLDG01386">
    <property type="entry name" value="main_SPASM_domain-containing"/>
    <property type="match status" value="1"/>
</dbReference>
<evidence type="ECO:0000256" key="9">
    <source>
        <dbReference type="ARBA" id="ARBA00023150"/>
    </source>
</evidence>
<dbReference type="Pfam" id="PF04055">
    <property type="entry name" value="Radical_SAM"/>
    <property type="match status" value="1"/>
</dbReference>
<dbReference type="InterPro" id="IPR010505">
    <property type="entry name" value="MoaA_twitch"/>
</dbReference>
<evidence type="ECO:0000256" key="8">
    <source>
        <dbReference type="ARBA" id="ARBA00023134"/>
    </source>
</evidence>
<dbReference type="Pfam" id="PF06463">
    <property type="entry name" value="Mob_synth_C"/>
    <property type="match status" value="1"/>
</dbReference>
<feature type="binding site" evidence="12">
    <location>
        <position position="67"/>
    </location>
    <ligand>
        <name>S-adenosyl-L-methionine</name>
        <dbReference type="ChEBI" id="CHEBI:59789"/>
    </ligand>
</feature>
<comment type="pathway">
    <text evidence="12">Cofactor biosynthesis; molybdopterin biosynthesis.</text>
</comment>
<evidence type="ECO:0000256" key="10">
    <source>
        <dbReference type="ARBA" id="ARBA00023239"/>
    </source>
</evidence>
<dbReference type="SFLD" id="SFLDG01383">
    <property type="entry name" value="cyclic_pyranopterin_phosphate"/>
    <property type="match status" value="1"/>
</dbReference>
<dbReference type="NCBIfam" id="TIGR02666">
    <property type="entry name" value="moaA"/>
    <property type="match status" value="1"/>
</dbReference>
<dbReference type="SUPFAM" id="SSF102114">
    <property type="entry name" value="Radical SAM enzymes"/>
    <property type="match status" value="1"/>
</dbReference>
<feature type="binding site" evidence="12">
    <location>
        <position position="94"/>
    </location>
    <ligand>
        <name>GTP</name>
        <dbReference type="ChEBI" id="CHEBI:37565"/>
    </ligand>
</feature>
<dbReference type="RefSeq" id="WP_103264149.1">
    <property type="nucleotide sequence ID" value="NZ_CABMLE010000001.1"/>
</dbReference>
<feature type="binding site" evidence="12">
    <location>
        <position position="26"/>
    </location>
    <ligand>
        <name>S-adenosyl-L-methionine</name>
        <dbReference type="ChEBI" id="CHEBI:59789"/>
    </ligand>
</feature>
<dbReference type="EMBL" id="PPEK01000001">
    <property type="protein sequence ID" value="PNV68823.1"/>
    <property type="molecule type" value="Genomic_DNA"/>
</dbReference>
<feature type="binding site" evidence="12">
    <location>
        <position position="265"/>
    </location>
    <ligand>
        <name>[4Fe-4S] cluster</name>
        <dbReference type="ChEBI" id="CHEBI:49883"/>
        <label>2</label>
        <note>4Fe-4S-substrate</note>
    </ligand>
</feature>
<accession>A0A2K2UEU0</accession>
<dbReference type="EC" id="4.1.99.22" evidence="1 12"/>
<keyword evidence="7 12" id="KW-0411">Iron-sulfur</keyword>
<feature type="binding site" evidence="12">
    <location>
        <position position="155"/>
    </location>
    <ligand>
        <name>GTP</name>
        <dbReference type="ChEBI" id="CHEBI:37565"/>
    </ligand>
</feature>
<evidence type="ECO:0000256" key="6">
    <source>
        <dbReference type="ARBA" id="ARBA00023004"/>
    </source>
</evidence>
<dbReference type="GO" id="GO:1904047">
    <property type="term" value="F:S-adenosyl-L-methionine binding"/>
    <property type="evidence" value="ECO:0007669"/>
    <property type="project" value="UniProtKB-UniRule"/>
</dbReference>
<dbReference type="OrthoDB" id="9763993at2"/>
<keyword evidence="5 12" id="KW-0547">Nucleotide-binding</keyword>
<dbReference type="CDD" id="cd01335">
    <property type="entry name" value="Radical_SAM"/>
    <property type="match status" value="1"/>
</dbReference>
<evidence type="ECO:0000256" key="12">
    <source>
        <dbReference type="HAMAP-Rule" id="MF_01225"/>
    </source>
</evidence>